<reference evidence="2" key="1">
    <citation type="submission" date="2017-05" db="EMBL/GenBank/DDBJ databases">
        <title>Dechlorination kinetics govern the competition between two new strains of the genus Sulfurospirillum.</title>
        <authorList>
            <person name="Buttet G.F."/>
            <person name="Murray A.M."/>
            <person name="Goris T."/>
            <person name="Burion M."/>
            <person name="Lin B."/>
            <person name="Rolle M."/>
            <person name="Maillard J."/>
        </authorList>
    </citation>
    <scope>NUCLEOTIDE SEQUENCE [LARGE SCALE GENOMIC DNA]</scope>
    <source>
        <strain evidence="2">SL2-1</strain>
    </source>
</reference>
<dbReference type="RefSeq" id="WP_087439460.1">
    <property type="nucleotide sequence ID" value="NZ_CP021416.1"/>
</dbReference>
<sequence length="273" mass="32737">MNEEMSYQFTPTHYVTSLQKRGKREKARAFFEYFFDMQRGNENSVSFYATSWHISKATAGRWLQEFKDEIHKFLELWNTKNDQKSVRRFCERDETINTSKISANRELQKNNETIFKNERDEVIILRDNNNAHTRESDYDKNFEKLFMMARRSYKFIGNKETAYQEYKRLYPHIQPQDMAYAYALHVKDPQNFKKPFNLTNFMHNDAHISYLALRLIIKLQDKQLPLEGWYDKESELLRTSDDALILTKERFSELLCKGDIQILPQMKIPGAHK</sequence>
<evidence type="ECO:0000313" key="1">
    <source>
        <dbReference type="EMBL" id="ARU49766.1"/>
    </source>
</evidence>
<evidence type="ECO:0000313" key="2">
    <source>
        <dbReference type="Proteomes" id="UP000196005"/>
    </source>
</evidence>
<dbReference type="KEGG" id="suls:Sdiek1_2618"/>
<protein>
    <submittedName>
        <fullName evidence="1">Uncharacterized protein</fullName>
    </submittedName>
</protein>
<gene>
    <name evidence="1" type="ORF">Sdiek1_2618</name>
</gene>
<dbReference type="AlphaFoldDB" id="A0A1Y0HQF5"/>
<dbReference type="Proteomes" id="UP000196005">
    <property type="component" value="Chromosome"/>
</dbReference>
<accession>A0A1Y0HQF5</accession>
<keyword evidence="2" id="KW-1185">Reference proteome</keyword>
<proteinExistence type="predicted"/>
<name>A0A1Y0HQF5_9BACT</name>
<organism evidence="1 2">
    <name type="scientific">Sulfurospirillum diekertiae</name>
    <dbReference type="NCBI Taxonomy" id="1854492"/>
    <lineage>
        <taxon>Bacteria</taxon>
        <taxon>Pseudomonadati</taxon>
        <taxon>Campylobacterota</taxon>
        <taxon>Epsilonproteobacteria</taxon>
        <taxon>Campylobacterales</taxon>
        <taxon>Sulfurospirillaceae</taxon>
        <taxon>Sulfurospirillum</taxon>
    </lineage>
</organism>
<dbReference type="EMBL" id="CP021416">
    <property type="protein sequence ID" value="ARU49766.1"/>
    <property type="molecule type" value="Genomic_DNA"/>
</dbReference>